<evidence type="ECO:0000259" key="1">
    <source>
        <dbReference type="Pfam" id="PF22751"/>
    </source>
</evidence>
<dbReference type="KEGG" id="hlc:CHINAEXTREME12530"/>
<feature type="domain" description="DUF488" evidence="1">
    <location>
        <begin position="35"/>
        <end position="154"/>
    </location>
</feature>
<protein>
    <recommendedName>
        <fullName evidence="1">DUF488 domain-containing protein</fullName>
    </recommendedName>
</protein>
<dbReference type="AlphaFoldDB" id="A0A1P8LS05"/>
<proteinExistence type="predicted"/>
<evidence type="ECO:0000313" key="2">
    <source>
        <dbReference type="EMBL" id="APW98549.1"/>
    </source>
</evidence>
<dbReference type="InterPro" id="IPR054495">
    <property type="entry name" value="DUF488-N3a"/>
</dbReference>
<name>A0A1P8LS05_NATLA</name>
<gene>
    <name evidence="2" type="ORF">CHINAEXTREME_12530</name>
</gene>
<dbReference type="EMBL" id="CP019285">
    <property type="protein sequence ID" value="APW98549.1"/>
    <property type="molecule type" value="Genomic_DNA"/>
</dbReference>
<reference evidence="2 3" key="1">
    <citation type="journal article" date="2011" name="J. Bacteriol.">
        <title>Genome sequence of Halobiforma lacisalsi AJ5, an extremely halophilic archaeon which harbors a bop gene.</title>
        <authorList>
            <person name="Jiang X."/>
            <person name="Wang S."/>
            <person name="Cheng H."/>
            <person name="Huo Y."/>
            <person name="Zhang X."/>
            <person name="Zhu X."/>
            <person name="Han X."/>
            <person name="Ni P."/>
            <person name="Wu M."/>
        </authorList>
    </citation>
    <scope>NUCLEOTIDE SEQUENCE [LARGE SCALE GENOMIC DNA]</scope>
    <source>
        <strain evidence="2 3">AJ5</strain>
    </source>
</reference>
<evidence type="ECO:0000313" key="3">
    <source>
        <dbReference type="Proteomes" id="UP000186547"/>
    </source>
</evidence>
<accession>A0A1P8LS05</accession>
<dbReference type="Pfam" id="PF22751">
    <property type="entry name" value="DUF488-N3a"/>
    <property type="match status" value="1"/>
</dbReference>
<sequence>MRGTRTAGMARGTESGSLADTYVAALQHDRADLPPETTLVGVVRKPAPWFHAAVDENRPALGPPADLLEAAKAAEEEFKMQGLCEEGAHDAAWDRVDFADAYRDHIETDPKARAALADLEARIESGESLALVCYENTDKKRCHRTILRERLEERIEAE</sequence>
<organism evidence="2 3">
    <name type="scientific">Natronobacterium lacisalsi AJ5</name>
    <dbReference type="NCBI Taxonomy" id="358396"/>
    <lineage>
        <taxon>Archaea</taxon>
        <taxon>Methanobacteriati</taxon>
        <taxon>Methanobacteriota</taxon>
        <taxon>Stenosarchaea group</taxon>
        <taxon>Halobacteria</taxon>
        <taxon>Halobacteriales</taxon>
        <taxon>Natrialbaceae</taxon>
        <taxon>Natronobacterium</taxon>
    </lineage>
</organism>
<dbReference type="Proteomes" id="UP000186547">
    <property type="component" value="Chromosome"/>
</dbReference>